<organism evidence="1 2">
    <name type="scientific">Anthostomella pinea</name>
    <dbReference type="NCBI Taxonomy" id="933095"/>
    <lineage>
        <taxon>Eukaryota</taxon>
        <taxon>Fungi</taxon>
        <taxon>Dikarya</taxon>
        <taxon>Ascomycota</taxon>
        <taxon>Pezizomycotina</taxon>
        <taxon>Sordariomycetes</taxon>
        <taxon>Xylariomycetidae</taxon>
        <taxon>Xylariales</taxon>
        <taxon>Xylariaceae</taxon>
        <taxon>Anthostomella</taxon>
    </lineage>
</organism>
<dbReference type="Proteomes" id="UP001295740">
    <property type="component" value="Unassembled WGS sequence"/>
</dbReference>
<comment type="caution">
    <text evidence="1">The sequence shown here is derived from an EMBL/GenBank/DDBJ whole genome shotgun (WGS) entry which is preliminary data.</text>
</comment>
<sequence length="118" mass="12907">MSEDALSTHHEEWTAVLAHIPQGTAVDSTSGERLNEGANGTLTKHFHEHHNEHHYGHDSRAANFREAPFSSVAGVNSVLLIGVEPPKFSLSTTAIPKHHNEIPIRVYVANTESSRVLA</sequence>
<evidence type="ECO:0000313" key="2">
    <source>
        <dbReference type="Proteomes" id="UP001295740"/>
    </source>
</evidence>
<dbReference type="EMBL" id="CAUWAG010000010">
    <property type="protein sequence ID" value="CAJ2507691.1"/>
    <property type="molecule type" value="Genomic_DNA"/>
</dbReference>
<name>A0AAI8VNI1_9PEZI</name>
<keyword evidence="2" id="KW-1185">Reference proteome</keyword>
<evidence type="ECO:0000313" key="1">
    <source>
        <dbReference type="EMBL" id="CAJ2507691.1"/>
    </source>
</evidence>
<reference evidence="1" key="1">
    <citation type="submission" date="2023-10" db="EMBL/GenBank/DDBJ databases">
        <authorList>
            <person name="Hackl T."/>
        </authorList>
    </citation>
    <scope>NUCLEOTIDE SEQUENCE</scope>
</reference>
<dbReference type="AlphaFoldDB" id="A0AAI8VNI1"/>
<proteinExistence type="predicted"/>
<accession>A0AAI8VNI1</accession>
<gene>
    <name evidence="1" type="ORF">KHLLAP_LOCUS8159</name>
</gene>
<protein>
    <submittedName>
        <fullName evidence="1">Uu.00g088770.m01.CDS01</fullName>
    </submittedName>
</protein>